<sequence>MEQTTGPYPPPEHTSEPAFLTGLTYGVLFVLGVVLGLIGSFQFSWEVGSVPVAAIALTLVNLAVFRAAGWAMESRLGAVVPAVPWLVILVVLSSRRPEGDLVVTGTAAGYVYMLGGAVAALIAIVWTRSARPWMLTGAPRPPDPR</sequence>
<keyword evidence="1" id="KW-0472">Membrane</keyword>
<feature type="transmembrane region" description="Helical" evidence="1">
    <location>
        <begin position="76"/>
        <end position="94"/>
    </location>
</feature>
<evidence type="ECO:0008006" key="4">
    <source>
        <dbReference type="Google" id="ProtNLM"/>
    </source>
</evidence>
<dbReference type="Proteomes" id="UP001165135">
    <property type="component" value="Unassembled WGS sequence"/>
</dbReference>
<proteinExistence type="predicted"/>
<comment type="caution">
    <text evidence="2">The sequence shown here is derived from an EMBL/GenBank/DDBJ whole genome shotgun (WGS) entry which is preliminary data.</text>
</comment>
<feature type="transmembrane region" description="Helical" evidence="1">
    <location>
        <begin position="18"/>
        <end position="38"/>
    </location>
</feature>
<reference evidence="2" key="1">
    <citation type="submission" date="2023-03" db="EMBL/GenBank/DDBJ databases">
        <title>Actinoallomurus iriomotensis NBRC 103681.</title>
        <authorList>
            <person name="Ichikawa N."/>
            <person name="Sato H."/>
            <person name="Tonouchi N."/>
        </authorList>
    </citation>
    <scope>NUCLEOTIDE SEQUENCE</scope>
    <source>
        <strain evidence="2">NBRC 103681</strain>
    </source>
</reference>
<name>A0A9W6RCF2_9ACTN</name>
<dbReference type="Pfam" id="PF19608">
    <property type="entry name" value="DUF6113"/>
    <property type="match status" value="1"/>
</dbReference>
<accession>A0A9W6RCF2</accession>
<feature type="transmembrane region" description="Helical" evidence="1">
    <location>
        <begin position="50"/>
        <end position="70"/>
    </location>
</feature>
<gene>
    <name evidence="2" type="ORF">Airi01_015150</name>
</gene>
<dbReference type="InterPro" id="IPR046095">
    <property type="entry name" value="DUF6113"/>
</dbReference>
<dbReference type="RefSeq" id="WP_285618505.1">
    <property type="nucleotide sequence ID" value="NZ_BSTJ01000001.1"/>
</dbReference>
<protein>
    <recommendedName>
        <fullName evidence="4">Integral membrane protein</fullName>
    </recommendedName>
</protein>
<dbReference type="AlphaFoldDB" id="A0A9W6RCF2"/>
<organism evidence="2 3">
    <name type="scientific">Actinoallomurus iriomotensis</name>
    <dbReference type="NCBI Taxonomy" id="478107"/>
    <lineage>
        <taxon>Bacteria</taxon>
        <taxon>Bacillati</taxon>
        <taxon>Actinomycetota</taxon>
        <taxon>Actinomycetes</taxon>
        <taxon>Streptosporangiales</taxon>
        <taxon>Thermomonosporaceae</taxon>
        <taxon>Actinoallomurus</taxon>
    </lineage>
</organism>
<dbReference type="EMBL" id="BSTJ01000001">
    <property type="protein sequence ID" value="GLY73248.1"/>
    <property type="molecule type" value="Genomic_DNA"/>
</dbReference>
<keyword evidence="1" id="KW-0812">Transmembrane</keyword>
<evidence type="ECO:0000256" key="1">
    <source>
        <dbReference type="SAM" id="Phobius"/>
    </source>
</evidence>
<evidence type="ECO:0000313" key="2">
    <source>
        <dbReference type="EMBL" id="GLY73248.1"/>
    </source>
</evidence>
<feature type="transmembrane region" description="Helical" evidence="1">
    <location>
        <begin position="101"/>
        <end position="126"/>
    </location>
</feature>
<evidence type="ECO:0000313" key="3">
    <source>
        <dbReference type="Proteomes" id="UP001165135"/>
    </source>
</evidence>
<keyword evidence="1" id="KW-1133">Transmembrane helix</keyword>